<dbReference type="RefSeq" id="WP_042078683.1">
    <property type="nucleotide sequence ID" value="NZ_CAWMGK010000083.1"/>
</dbReference>
<sequence>MEDHPGFATDLLFDRYQGEVTDHERFWAVCTPGSPDYYFGNYLLLPTPPSDRDKGWLEASFDTLIGQDPRIRHRTFQWPLAEGQNSRVAGFVAAGYQYMECVVLALEADRWRAPDRGSAARARPFSADDWDEWLAFELEERDPAHSEESYLPYLRSRRHLYEAMIADGLGQWWGIWHQDRLIASCGLFFTGTMGRFQLVRTHREWRNQGFCRQLLSQVAHQGFERAARLIIVADEHYHAQRVYRALGFTPVARIGSLCRWHTTPGEPSPQ</sequence>
<dbReference type="EMBL" id="JAGIQF010000015">
    <property type="protein sequence ID" value="MBP0604557.1"/>
    <property type="molecule type" value="Genomic_DNA"/>
</dbReference>
<dbReference type="Proteomes" id="UP000666661">
    <property type="component" value="Unassembled WGS sequence"/>
</dbReference>
<reference evidence="2 3" key="1">
    <citation type="submission" date="2021-03" db="EMBL/GenBank/DDBJ databases">
        <title>Plant growth promoting bacteria isolated from wild legumes nodules and trapping Phaseolus vulgaris L. nodules in the center and southern Mexico.</title>
        <authorList>
            <person name="Estrada P."/>
        </authorList>
    </citation>
    <scope>NUCLEOTIDE SEQUENCE [LARGE SCALE GENOMIC DNA]</scope>
    <source>
        <strain evidence="2 3">MaGu-431</strain>
    </source>
</reference>
<dbReference type="PROSITE" id="PS51186">
    <property type="entry name" value="GNAT"/>
    <property type="match status" value="1"/>
</dbReference>
<evidence type="ECO:0000313" key="3">
    <source>
        <dbReference type="Proteomes" id="UP000666661"/>
    </source>
</evidence>
<accession>A0ABS4BAL1</accession>
<dbReference type="GeneID" id="97858616"/>
<protein>
    <submittedName>
        <fullName evidence="2">GNAT family N-acetyltransferase</fullName>
    </submittedName>
</protein>
<organism evidence="2 3">
    <name type="scientific">Aeromonas sanarellii</name>
    <dbReference type="NCBI Taxonomy" id="633415"/>
    <lineage>
        <taxon>Bacteria</taxon>
        <taxon>Pseudomonadati</taxon>
        <taxon>Pseudomonadota</taxon>
        <taxon>Gammaproteobacteria</taxon>
        <taxon>Aeromonadales</taxon>
        <taxon>Aeromonadaceae</taxon>
        <taxon>Aeromonas</taxon>
    </lineage>
</organism>
<gene>
    <name evidence="2" type="ORF">J8I01_18820</name>
</gene>
<name>A0ABS4BAL1_9GAMM</name>
<comment type="caution">
    <text evidence="2">The sequence shown here is derived from an EMBL/GenBank/DDBJ whole genome shotgun (WGS) entry which is preliminary data.</text>
</comment>
<evidence type="ECO:0000313" key="2">
    <source>
        <dbReference type="EMBL" id="MBP0604557.1"/>
    </source>
</evidence>
<keyword evidence="3" id="KW-1185">Reference proteome</keyword>
<dbReference type="Pfam" id="PF00583">
    <property type="entry name" value="Acetyltransf_1"/>
    <property type="match status" value="1"/>
</dbReference>
<dbReference type="SUPFAM" id="SSF55729">
    <property type="entry name" value="Acyl-CoA N-acyltransferases (Nat)"/>
    <property type="match status" value="1"/>
</dbReference>
<evidence type="ECO:0000259" key="1">
    <source>
        <dbReference type="PROSITE" id="PS51186"/>
    </source>
</evidence>
<proteinExistence type="predicted"/>
<dbReference type="InterPro" id="IPR000182">
    <property type="entry name" value="GNAT_dom"/>
</dbReference>
<dbReference type="InterPro" id="IPR016181">
    <property type="entry name" value="Acyl_CoA_acyltransferase"/>
</dbReference>
<dbReference type="Gene3D" id="3.40.630.30">
    <property type="match status" value="1"/>
</dbReference>
<dbReference type="CDD" id="cd04301">
    <property type="entry name" value="NAT_SF"/>
    <property type="match status" value="1"/>
</dbReference>
<feature type="domain" description="N-acetyltransferase" evidence="1">
    <location>
        <begin position="120"/>
        <end position="269"/>
    </location>
</feature>